<feature type="domain" description="FAD-binding" evidence="4">
    <location>
        <begin position="4"/>
        <end position="357"/>
    </location>
</feature>
<dbReference type="NCBIfam" id="NF004780">
    <property type="entry name" value="PRK06126.1"/>
    <property type="match status" value="1"/>
</dbReference>
<proteinExistence type="predicted"/>
<name>A0A7Y7E4U9_STRMO</name>
<dbReference type="PANTHER" id="PTHR43004">
    <property type="entry name" value="TRK SYSTEM POTASSIUM UPTAKE PROTEIN"/>
    <property type="match status" value="1"/>
</dbReference>
<evidence type="ECO:0000313" key="5">
    <source>
        <dbReference type="EMBL" id="NVK76083.1"/>
    </source>
</evidence>
<dbReference type="PANTHER" id="PTHR43004:SF19">
    <property type="entry name" value="BINDING MONOOXYGENASE, PUTATIVE (JCVI)-RELATED"/>
    <property type="match status" value="1"/>
</dbReference>
<dbReference type="Proteomes" id="UP000587462">
    <property type="component" value="Unassembled WGS sequence"/>
</dbReference>
<keyword evidence="5" id="KW-0503">Monooxygenase</keyword>
<evidence type="ECO:0000256" key="2">
    <source>
        <dbReference type="ARBA" id="ARBA00022630"/>
    </source>
</evidence>
<evidence type="ECO:0000259" key="4">
    <source>
        <dbReference type="Pfam" id="PF01494"/>
    </source>
</evidence>
<accession>A0A7Y7E4U9</accession>
<dbReference type="AlphaFoldDB" id="A0A7Y7E4U9"/>
<evidence type="ECO:0000256" key="1">
    <source>
        <dbReference type="ARBA" id="ARBA00001974"/>
    </source>
</evidence>
<organism evidence="5 6">
    <name type="scientific">Streptomyces morookaense</name>
    <name type="common">Streptoverticillium morookaense</name>
    <dbReference type="NCBI Taxonomy" id="1970"/>
    <lineage>
        <taxon>Bacteria</taxon>
        <taxon>Bacillati</taxon>
        <taxon>Actinomycetota</taxon>
        <taxon>Actinomycetes</taxon>
        <taxon>Kitasatosporales</taxon>
        <taxon>Streptomycetaceae</taxon>
        <taxon>Streptomyces</taxon>
    </lineage>
</organism>
<dbReference type="Pfam" id="PF01494">
    <property type="entry name" value="FAD_binding_3"/>
    <property type="match status" value="1"/>
</dbReference>
<dbReference type="GO" id="GO:0016709">
    <property type="term" value="F:oxidoreductase activity, acting on paired donors, with incorporation or reduction of molecular oxygen, NAD(P)H as one donor, and incorporation of one atom of oxygen"/>
    <property type="evidence" value="ECO:0007669"/>
    <property type="project" value="UniProtKB-ARBA"/>
</dbReference>
<dbReference type="PRINTS" id="PR00420">
    <property type="entry name" value="RNGMNOXGNASE"/>
</dbReference>
<dbReference type="Pfam" id="PF21274">
    <property type="entry name" value="Rng_hyd_C"/>
    <property type="match status" value="1"/>
</dbReference>
<dbReference type="Gene3D" id="3.40.30.120">
    <property type="match status" value="1"/>
</dbReference>
<dbReference type="Gene3D" id="3.50.50.60">
    <property type="entry name" value="FAD/NAD(P)-binding domain"/>
    <property type="match status" value="1"/>
</dbReference>
<dbReference type="EMBL" id="JABBXF010000001">
    <property type="protein sequence ID" value="NVK76083.1"/>
    <property type="molecule type" value="Genomic_DNA"/>
</dbReference>
<evidence type="ECO:0000313" key="6">
    <source>
        <dbReference type="Proteomes" id="UP000587462"/>
    </source>
</evidence>
<dbReference type="InterPro" id="IPR050641">
    <property type="entry name" value="RIFMO-like"/>
</dbReference>
<keyword evidence="3" id="KW-0274">FAD</keyword>
<keyword evidence="6" id="KW-1185">Reference proteome</keyword>
<keyword evidence="2" id="KW-0285">Flavoprotein</keyword>
<dbReference type="GO" id="GO:0071949">
    <property type="term" value="F:FAD binding"/>
    <property type="evidence" value="ECO:0007669"/>
    <property type="project" value="InterPro"/>
</dbReference>
<sequence>MLHTDVLVVGAGPVGMALALDLRYRGIRFLILDASDGTVVHPKVGTVGPRSMELFRRWGVAGRIRDAGWPADHPLDIAWVTAVGGHEIHRIPFGTAGTRPPLPYTPEPEQVCPQHWLSPLLAREVGVDPEGPLRRECRVDGFRQDPEGVTAWATDLRTRKRLTVRARYLVACDGASSSLRKAAGIPAPSRHATRVFRNILFRAPQLRHQLGARGALVHFLTQPPALRFPLRSMDGRELYRLTVAAGGSTRSRDLDEDALAMVRSAIAFDTPLEIVSENVWYLTHRVARRFRSGRLLLAGDAAHTLSPSGGFGMNTGICDAADLGWKLAAELAGWAGAGLLDSYDTERRPVAERSLEEANANLMRTMARELPKEILLNSEDGARARSALAEELERGGVRREFEAPDVHFGFRYTSDLVVDEGPGDWRTDAVPGGRAPHAWLDERRSTLDLFGQGFRLLSFTDDPVDPLAAAFADRRVPLETTRCDDEAVAALYKKPHVVVRPDGHVAWRGTRLPADPGRLVDTVRGAR</sequence>
<comment type="caution">
    <text evidence="5">The sequence shown here is derived from an EMBL/GenBank/DDBJ whole genome shotgun (WGS) entry which is preliminary data.</text>
</comment>
<gene>
    <name evidence="5" type="ORF">HG542_00245</name>
</gene>
<dbReference type="Gene3D" id="3.30.9.10">
    <property type="entry name" value="D-Amino Acid Oxidase, subunit A, domain 2"/>
    <property type="match status" value="1"/>
</dbReference>
<evidence type="ECO:0000256" key="3">
    <source>
        <dbReference type="ARBA" id="ARBA00022827"/>
    </source>
</evidence>
<protein>
    <submittedName>
        <fullName evidence="5">FAD-dependent monooxygenase</fullName>
    </submittedName>
</protein>
<keyword evidence="5" id="KW-0560">Oxidoreductase</keyword>
<reference evidence="5 6" key="1">
    <citation type="submission" date="2020-04" db="EMBL/GenBank/DDBJ databases">
        <title>Draft Genome Sequence of Streptomyces morookaense DSM 40503, an 8-azaguanine-producing strain.</title>
        <authorList>
            <person name="Qi J."/>
            <person name="Gao J.-M."/>
        </authorList>
    </citation>
    <scope>NUCLEOTIDE SEQUENCE [LARGE SCALE GENOMIC DNA]</scope>
    <source>
        <strain evidence="5 6">DSM 40503</strain>
    </source>
</reference>
<comment type="cofactor">
    <cofactor evidence="1">
        <name>FAD</name>
        <dbReference type="ChEBI" id="CHEBI:57692"/>
    </cofactor>
</comment>
<dbReference type="SUPFAM" id="SSF51905">
    <property type="entry name" value="FAD/NAD(P)-binding domain"/>
    <property type="match status" value="1"/>
</dbReference>
<dbReference type="InterPro" id="IPR036188">
    <property type="entry name" value="FAD/NAD-bd_sf"/>
</dbReference>
<dbReference type="InterPro" id="IPR002938">
    <property type="entry name" value="FAD-bd"/>
</dbReference>